<reference evidence="2" key="1">
    <citation type="journal article" date="2018" name="Front. Microbiol.">
        <title>Genome-Based Analysis Reveals the Taxonomy and Diversity of the Family Idiomarinaceae.</title>
        <authorList>
            <person name="Liu Y."/>
            <person name="Lai Q."/>
            <person name="Shao Z."/>
        </authorList>
    </citation>
    <scope>NUCLEOTIDE SEQUENCE [LARGE SCALE GENOMIC DNA]</scope>
    <source>
        <strain evidence="2">AIS</strain>
    </source>
</reference>
<evidence type="ECO:0008006" key="3">
    <source>
        <dbReference type="Google" id="ProtNLM"/>
    </source>
</evidence>
<sequence length="171" mass="18862">MLSKYIGNCSLFAQSVHKTTWLVVFSIFFISGCSDEKITVQAEQLCALAEPIDENAASAIAFAKPCSFSTALGDIELRSSEPSMPVEQPIAIHLRTPSETYILHSEITGVSMYMGRIPVIWEPIGNDVWETTIYLGACTDPNMLWQLEVGIGKTNEPGNKTTVKIPFQSTW</sequence>
<dbReference type="PROSITE" id="PS51257">
    <property type="entry name" value="PROKAR_LIPOPROTEIN"/>
    <property type="match status" value="1"/>
</dbReference>
<organism evidence="1 2">
    <name type="scientific">Aliidiomarina shirensis</name>
    <dbReference type="NCBI Taxonomy" id="1048642"/>
    <lineage>
        <taxon>Bacteria</taxon>
        <taxon>Pseudomonadati</taxon>
        <taxon>Pseudomonadota</taxon>
        <taxon>Gammaproteobacteria</taxon>
        <taxon>Alteromonadales</taxon>
        <taxon>Idiomarinaceae</taxon>
        <taxon>Aliidiomarina</taxon>
    </lineage>
</organism>
<keyword evidence="2" id="KW-1185">Reference proteome</keyword>
<gene>
    <name evidence="1" type="ORF">CWE13_01520</name>
</gene>
<evidence type="ECO:0000313" key="1">
    <source>
        <dbReference type="EMBL" id="RUO38348.1"/>
    </source>
</evidence>
<accession>A0A432WX34</accession>
<dbReference type="EMBL" id="PIPP01000001">
    <property type="protein sequence ID" value="RUO38348.1"/>
    <property type="molecule type" value="Genomic_DNA"/>
</dbReference>
<evidence type="ECO:0000313" key="2">
    <source>
        <dbReference type="Proteomes" id="UP000286934"/>
    </source>
</evidence>
<dbReference type="Proteomes" id="UP000286934">
    <property type="component" value="Unassembled WGS sequence"/>
</dbReference>
<dbReference type="AlphaFoldDB" id="A0A432WX34"/>
<protein>
    <recommendedName>
        <fullName evidence="3">Lipoprotein</fullName>
    </recommendedName>
</protein>
<comment type="caution">
    <text evidence="1">The sequence shown here is derived from an EMBL/GenBank/DDBJ whole genome shotgun (WGS) entry which is preliminary data.</text>
</comment>
<name>A0A432WX34_9GAMM</name>
<proteinExistence type="predicted"/>